<dbReference type="EMBL" id="NIHS01000016">
    <property type="protein sequence ID" value="PLT72021.1"/>
    <property type="molecule type" value="Genomic_DNA"/>
</dbReference>
<gene>
    <name evidence="2" type="ORF">CDL23_15120</name>
    <name evidence="3" type="ORF">CDL26_10040</name>
</gene>
<feature type="transmembrane region" description="Helical" evidence="1">
    <location>
        <begin position="7"/>
        <end position="24"/>
    </location>
</feature>
<keyword evidence="1" id="KW-0472">Membrane</keyword>
<name>A0A2N5P832_MEDGN</name>
<sequence length="133" mass="15880">MRNRVEYILGGMTILQGLLVGVAWNGKKWAFLLLTLLLFLQEMVLILFLVRKRYQKKFCPKCGIEIIIWYRICPNCGYIFKPGCKKEDLTEMIEDALDQEEIEEFDHLENSIDRMEEIEECMIERYIHNEKNI</sequence>
<evidence type="ECO:0000313" key="2">
    <source>
        <dbReference type="EMBL" id="PLT71288.1"/>
    </source>
</evidence>
<evidence type="ECO:0008006" key="6">
    <source>
        <dbReference type="Google" id="ProtNLM"/>
    </source>
</evidence>
<organism evidence="2 5">
    <name type="scientific">Mediterraneibacter gnavus</name>
    <name type="common">Ruminococcus gnavus</name>
    <dbReference type="NCBI Taxonomy" id="33038"/>
    <lineage>
        <taxon>Bacteria</taxon>
        <taxon>Bacillati</taxon>
        <taxon>Bacillota</taxon>
        <taxon>Clostridia</taxon>
        <taxon>Lachnospirales</taxon>
        <taxon>Lachnospiraceae</taxon>
        <taxon>Mediterraneibacter</taxon>
    </lineage>
</organism>
<evidence type="ECO:0000313" key="4">
    <source>
        <dbReference type="Proteomes" id="UP000234891"/>
    </source>
</evidence>
<proteinExistence type="predicted"/>
<evidence type="ECO:0000256" key="1">
    <source>
        <dbReference type="SAM" id="Phobius"/>
    </source>
</evidence>
<accession>A0A2N5P832</accession>
<reference evidence="4 5" key="1">
    <citation type="journal article" date="2017" name="Genome Med.">
        <title>A novel Ruminococcus gnavus clade enriched in inflammatory bowel disease patients.</title>
        <authorList>
            <person name="Hall A.B."/>
            <person name="Yassour M."/>
            <person name="Sauk J."/>
            <person name="Garner A."/>
            <person name="Jiang X."/>
            <person name="Arthur T."/>
            <person name="Lagoudas G.K."/>
            <person name="Vatanen T."/>
            <person name="Fornelos N."/>
            <person name="Wilson R."/>
            <person name="Bertha M."/>
            <person name="Cohen M."/>
            <person name="Garber J."/>
            <person name="Khalili H."/>
            <person name="Gevers D."/>
            <person name="Ananthakrishnan A.N."/>
            <person name="Kugathasan S."/>
            <person name="Lander E.S."/>
            <person name="Blainey P."/>
            <person name="Vlamakis H."/>
            <person name="Xavier R.J."/>
            <person name="Huttenhower C."/>
        </authorList>
    </citation>
    <scope>NUCLEOTIDE SEQUENCE [LARGE SCALE GENOMIC DNA]</scope>
    <source>
        <strain evidence="3 4">RJX1124</strain>
        <strain evidence="2 5">RJX1125</strain>
    </source>
</reference>
<keyword evidence="1" id="KW-0812">Transmembrane</keyword>
<dbReference type="EMBL" id="NIHT01000037">
    <property type="protein sequence ID" value="PLT71288.1"/>
    <property type="molecule type" value="Genomic_DNA"/>
</dbReference>
<keyword evidence="1" id="KW-1133">Transmembrane helix</keyword>
<comment type="caution">
    <text evidence="2">The sequence shown here is derived from an EMBL/GenBank/DDBJ whole genome shotgun (WGS) entry which is preliminary data.</text>
</comment>
<dbReference type="AlphaFoldDB" id="A0A2N5P832"/>
<dbReference type="Proteomes" id="UP000234891">
    <property type="component" value="Unassembled WGS sequence"/>
</dbReference>
<dbReference type="Proteomes" id="UP000235093">
    <property type="component" value="Unassembled WGS sequence"/>
</dbReference>
<feature type="transmembrane region" description="Helical" evidence="1">
    <location>
        <begin position="30"/>
        <end position="50"/>
    </location>
</feature>
<protein>
    <recommendedName>
        <fullName evidence="6">Zinc ribbon domain-containing protein</fullName>
    </recommendedName>
</protein>
<evidence type="ECO:0000313" key="3">
    <source>
        <dbReference type="EMBL" id="PLT72021.1"/>
    </source>
</evidence>
<evidence type="ECO:0000313" key="5">
    <source>
        <dbReference type="Proteomes" id="UP000235093"/>
    </source>
</evidence>
<dbReference type="RefSeq" id="WP_071144124.1">
    <property type="nucleotide sequence ID" value="NZ_JALQCM010000001.1"/>
</dbReference>